<protein>
    <submittedName>
        <fullName evidence="9">WRKY domain</fullName>
    </submittedName>
</protein>
<dbReference type="InterPro" id="IPR044810">
    <property type="entry name" value="WRKY_plant"/>
</dbReference>
<feature type="region of interest" description="Disordered" evidence="7">
    <location>
        <begin position="366"/>
        <end position="388"/>
    </location>
</feature>
<keyword evidence="2" id="KW-0805">Transcription regulation</keyword>
<dbReference type="PROSITE" id="PS50811">
    <property type="entry name" value="WRKY"/>
    <property type="match status" value="1"/>
</dbReference>
<dbReference type="GO" id="GO:0000976">
    <property type="term" value="F:transcription cis-regulatory region binding"/>
    <property type="evidence" value="ECO:0007669"/>
    <property type="project" value="TreeGrafter"/>
</dbReference>
<dbReference type="Pfam" id="PF03106">
    <property type="entry name" value="WRKY"/>
    <property type="match status" value="1"/>
</dbReference>
<evidence type="ECO:0000313" key="10">
    <source>
        <dbReference type="Proteomes" id="UP001370490"/>
    </source>
</evidence>
<feature type="compositionally biased region" description="Acidic residues" evidence="7">
    <location>
        <begin position="317"/>
        <end position="347"/>
    </location>
</feature>
<evidence type="ECO:0000256" key="5">
    <source>
        <dbReference type="ARBA" id="ARBA00023242"/>
    </source>
</evidence>
<organism evidence="9 10">
    <name type="scientific">Dillenia turbinata</name>
    <dbReference type="NCBI Taxonomy" id="194707"/>
    <lineage>
        <taxon>Eukaryota</taxon>
        <taxon>Viridiplantae</taxon>
        <taxon>Streptophyta</taxon>
        <taxon>Embryophyta</taxon>
        <taxon>Tracheophyta</taxon>
        <taxon>Spermatophyta</taxon>
        <taxon>Magnoliopsida</taxon>
        <taxon>eudicotyledons</taxon>
        <taxon>Gunneridae</taxon>
        <taxon>Pentapetalae</taxon>
        <taxon>Dilleniales</taxon>
        <taxon>Dilleniaceae</taxon>
        <taxon>Dillenia</taxon>
    </lineage>
</organism>
<dbReference type="GO" id="GO:0003700">
    <property type="term" value="F:DNA-binding transcription factor activity"/>
    <property type="evidence" value="ECO:0007669"/>
    <property type="project" value="InterPro"/>
</dbReference>
<keyword evidence="3" id="KW-0238">DNA-binding</keyword>
<dbReference type="GO" id="GO:0005634">
    <property type="term" value="C:nucleus"/>
    <property type="evidence" value="ECO:0007669"/>
    <property type="project" value="UniProtKB-SubCell"/>
</dbReference>
<evidence type="ECO:0000256" key="7">
    <source>
        <dbReference type="SAM" id="MobiDB-lite"/>
    </source>
</evidence>
<dbReference type="SUPFAM" id="SSF118290">
    <property type="entry name" value="WRKY DNA-binding domain"/>
    <property type="match status" value="1"/>
</dbReference>
<proteinExistence type="inferred from homology"/>
<dbReference type="PANTHER" id="PTHR32096:SF80">
    <property type="entry name" value="WRKY TRANSCRIPTION FACTOR 27-RELATED"/>
    <property type="match status" value="1"/>
</dbReference>
<feature type="compositionally biased region" description="Polar residues" evidence="7">
    <location>
        <begin position="149"/>
        <end position="165"/>
    </location>
</feature>
<keyword evidence="10" id="KW-1185">Reference proteome</keyword>
<evidence type="ECO:0000256" key="1">
    <source>
        <dbReference type="ARBA" id="ARBA00004123"/>
    </source>
</evidence>
<feature type="compositionally biased region" description="Polar residues" evidence="7">
    <location>
        <begin position="251"/>
        <end position="269"/>
    </location>
</feature>
<feature type="region of interest" description="Disordered" evidence="7">
    <location>
        <begin position="142"/>
        <end position="176"/>
    </location>
</feature>
<dbReference type="Proteomes" id="UP001370490">
    <property type="component" value="Unassembled WGS sequence"/>
</dbReference>
<dbReference type="SMART" id="SM00774">
    <property type="entry name" value="WRKY"/>
    <property type="match status" value="1"/>
</dbReference>
<comment type="similarity">
    <text evidence="6">Belongs to the WRKY group II-e family.</text>
</comment>
<dbReference type="AlphaFoldDB" id="A0AAN8VVC9"/>
<dbReference type="PANTHER" id="PTHR32096">
    <property type="entry name" value="WRKY TRANSCRIPTION FACTOR 30-RELATED-RELATED"/>
    <property type="match status" value="1"/>
</dbReference>
<dbReference type="InterPro" id="IPR003657">
    <property type="entry name" value="WRKY_dom"/>
</dbReference>
<evidence type="ECO:0000313" key="9">
    <source>
        <dbReference type="EMBL" id="KAK6936771.1"/>
    </source>
</evidence>
<evidence type="ECO:0000259" key="8">
    <source>
        <dbReference type="PROSITE" id="PS50811"/>
    </source>
</evidence>
<accession>A0AAN8VVC9</accession>
<evidence type="ECO:0000256" key="2">
    <source>
        <dbReference type="ARBA" id="ARBA00023015"/>
    </source>
</evidence>
<comment type="subcellular location">
    <subcellularLocation>
        <location evidence="1">Nucleus</location>
    </subcellularLocation>
</comment>
<dbReference type="InterPro" id="IPR036576">
    <property type="entry name" value="WRKY_dom_sf"/>
</dbReference>
<evidence type="ECO:0000256" key="3">
    <source>
        <dbReference type="ARBA" id="ARBA00023125"/>
    </source>
</evidence>
<keyword evidence="5" id="KW-0539">Nucleus</keyword>
<feature type="domain" description="WRKY" evidence="8">
    <location>
        <begin position="182"/>
        <end position="248"/>
    </location>
</feature>
<feature type="region of interest" description="Disordered" evidence="7">
    <location>
        <begin position="311"/>
        <end position="348"/>
    </location>
</feature>
<dbReference type="EMBL" id="JBAMMX010000007">
    <property type="protein sequence ID" value="KAK6936771.1"/>
    <property type="molecule type" value="Genomic_DNA"/>
</dbReference>
<dbReference type="Gene3D" id="2.20.25.80">
    <property type="entry name" value="WRKY domain"/>
    <property type="match status" value="1"/>
</dbReference>
<evidence type="ECO:0000256" key="6">
    <source>
        <dbReference type="ARBA" id="ARBA00060761"/>
    </source>
</evidence>
<feature type="region of interest" description="Disordered" evidence="7">
    <location>
        <begin position="244"/>
        <end position="274"/>
    </location>
</feature>
<dbReference type="FunFam" id="2.20.25.80:FF:000007">
    <property type="entry name" value="WRKY transcription factor 22"/>
    <property type="match status" value="1"/>
</dbReference>
<feature type="compositionally biased region" description="Basic residues" evidence="7">
    <location>
        <begin position="166"/>
        <end position="176"/>
    </location>
</feature>
<name>A0AAN8VVC9_9MAGN</name>
<sequence length="388" mass="43074">MAEDWDLEAVVRSCSSSVATGSSITTTATTTITTNNTFCNHNNNSSFERPMSSLGSITFDQNENPFCFPDLMFDTRSTNIDPFEELQQLYKPFFSNHQNHQALIKTHCQINPLHSISILGGFNEQQQQKPHHQQLNQRLPQNQQQFQNSRIASNRSISTAQSQTPRSKKRKNQQKRVVCHLTAENLTNDMWAWRKYGQKPIKGSPYPRNYYRCSSSKGCGARKQVERSHTDPDMFIVTYTGEHIHPRPTHRNSLAGSTRNKLPGASQNPVPGEGETTVVTKSNILCASSSSPTSLSPTTPLTAAMEEEIAQRKRVEDDEMVEDENDVDDDENDGDGDGVDGDDDDDILIPNMVLNEDLFMGFEELGKSSPAANWGGGSAAGNAVFGRG</sequence>
<keyword evidence="4" id="KW-0804">Transcription</keyword>
<gene>
    <name evidence="9" type="ORF">RJ641_033801</name>
</gene>
<reference evidence="9 10" key="1">
    <citation type="submission" date="2023-12" db="EMBL/GenBank/DDBJ databases">
        <title>A high-quality genome assembly for Dillenia turbinata (Dilleniales).</title>
        <authorList>
            <person name="Chanderbali A."/>
        </authorList>
    </citation>
    <scope>NUCLEOTIDE SEQUENCE [LARGE SCALE GENOMIC DNA]</scope>
    <source>
        <strain evidence="9">LSX21</strain>
        <tissue evidence="9">Leaf</tissue>
    </source>
</reference>
<comment type="caution">
    <text evidence="9">The sequence shown here is derived from an EMBL/GenBank/DDBJ whole genome shotgun (WGS) entry which is preliminary data.</text>
</comment>
<evidence type="ECO:0000256" key="4">
    <source>
        <dbReference type="ARBA" id="ARBA00023163"/>
    </source>
</evidence>